<protein>
    <submittedName>
        <fullName evidence="1">Uncharacterized protein</fullName>
    </submittedName>
</protein>
<name>A0A5B7IXA6_PORTR</name>
<keyword evidence="2" id="KW-1185">Reference proteome</keyword>
<reference evidence="1 2" key="1">
    <citation type="submission" date="2019-05" db="EMBL/GenBank/DDBJ databases">
        <title>Another draft genome of Portunus trituberculatus and its Hox gene families provides insights of decapod evolution.</title>
        <authorList>
            <person name="Jeong J.-H."/>
            <person name="Song I."/>
            <person name="Kim S."/>
            <person name="Choi T."/>
            <person name="Kim D."/>
            <person name="Ryu S."/>
            <person name="Kim W."/>
        </authorList>
    </citation>
    <scope>NUCLEOTIDE SEQUENCE [LARGE SCALE GENOMIC DNA]</scope>
    <source>
        <tissue evidence="1">Muscle</tissue>
    </source>
</reference>
<gene>
    <name evidence="1" type="ORF">E2C01_085217</name>
</gene>
<evidence type="ECO:0000313" key="2">
    <source>
        <dbReference type="Proteomes" id="UP000324222"/>
    </source>
</evidence>
<dbReference type="EMBL" id="VSRR010083738">
    <property type="protein sequence ID" value="MPC90241.1"/>
    <property type="molecule type" value="Genomic_DNA"/>
</dbReference>
<organism evidence="1 2">
    <name type="scientific">Portunus trituberculatus</name>
    <name type="common">Swimming crab</name>
    <name type="synonym">Neptunus trituberculatus</name>
    <dbReference type="NCBI Taxonomy" id="210409"/>
    <lineage>
        <taxon>Eukaryota</taxon>
        <taxon>Metazoa</taxon>
        <taxon>Ecdysozoa</taxon>
        <taxon>Arthropoda</taxon>
        <taxon>Crustacea</taxon>
        <taxon>Multicrustacea</taxon>
        <taxon>Malacostraca</taxon>
        <taxon>Eumalacostraca</taxon>
        <taxon>Eucarida</taxon>
        <taxon>Decapoda</taxon>
        <taxon>Pleocyemata</taxon>
        <taxon>Brachyura</taxon>
        <taxon>Eubrachyura</taxon>
        <taxon>Portunoidea</taxon>
        <taxon>Portunidae</taxon>
        <taxon>Portuninae</taxon>
        <taxon>Portunus</taxon>
    </lineage>
</organism>
<comment type="caution">
    <text evidence="1">The sequence shown here is derived from an EMBL/GenBank/DDBJ whole genome shotgun (WGS) entry which is preliminary data.</text>
</comment>
<dbReference type="Proteomes" id="UP000324222">
    <property type="component" value="Unassembled WGS sequence"/>
</dbReference>
<sequence length="59" mass="7010">MTHCPKTNAFITRRHATHRKPILKMSLIGRMPRHYSLMRLVRLICLARSGSDDFNYRKI</sequence>
<evidence type="ECO:0000313" key="1">
    <source>
        <dbReference type="EMBL" id="MPC90241.1"/>
    </source>
</evidence>
<dbReference type="AlphaFoldDB" id="A0A5B7IXA6"/>
<accession>A0A5B7IXA6</accession>
<proteinExistence type="predicted"/>